<dbReference type="Proteomes" id="UP000427281">
    <property type="component" value="Chromosome"/>
</dbReference>
<sequence>MFVALSICLAPKVWQCLAGIPSSEGVYHIYEIETDYPIKAHGTRDAHLISEYWLTDEQLESEIPLKYRGFIELTQKLNTTIARLSNIKNPKYGILDDPAFWEMPDGGEWKFDEYPQ</sequence>
<dbReference type="EMBL" id="CP043930">
    <property type="protein sequence ID" value="QGQ23974.1"/>
    <property type="molecule type" value="Genomic_DNA"/>
</dbReference>
<evidence type="ECO:0000313" key="2">
    <source>
        <dbReference type="Proteomes" id="UP000427281"/>
    </source>
</evidence>
<protein>
    <submittedName>
        <fullName evidence="1">Uncharacterized protein</fullName>
    </submittedName>
</protein>
<dbReference type="KEGG" id="gim:F1728_15355"/>
<dbReference type="RefSeq" id="WP_155364870.1">
    <property type="nucleotide sequence ID" value="NZ_CP043930.1"/>
</dbReference>
<reference evidence="1 2" key="1">
    <citation type="submission" date="2019-09" db="EMBL/GenBank/DDBJ databases">
        <title>Gimesia benthica sp. nov., a novel bacterium isolated from deep-sea water of the Northwest Indian Ocean.</title>
        <authorList>
            <person name="Dai X."/>
        </authorList>
    </citation>
    <scope>NUCLEOTIDE SEQUENCE [LARGE SCALE GENOMIC DNA]</scope>
    <source>
        <strain evidence="1 2">E7</strain>
    </source>
</reference>
<gene>
    <name evidence="1" type="ORF">F1728_15355</name>
</gene>
<name>A0A6I6ABU0_9PLAN</name>
<accession>A0A6I6ABU0</accession>
<dbReference type="AlphaFoldDB" id="A0A6I6ABU0"/>
<evidence type="ECO:0000313" key="1">
    <source>
        <dbReference type="EMBL" id="QGQ23974.1"/>
    </source>
</evidence>
<organism evidence="1 2">
    <name type="scientific">Gimesia benthica</name>
    <dbReference type="NCBI Taxonomy" id="2608982"/>
    <lineage>
        <taxon>Bacteria</taxon>
        <taxon>Pseudomonadati</taxon>
        <taxon>Planctomycetota</taxon>
        <taxon>Planctomycetia</taxon>
        <taxon>Planctomycetales</taxon>
        <taxon>Planctomycetaceae</taxon>
        <taxon>Gimesia</taxon>
    </lineage>
</organism>
<keyword evidence="2" id="KW-1185">Reference proteome</keyword>
<proteinExistence type="predicted"/>